<dbReference type="PROSITE" id="PS50994">
    <property type="entry name" value="INTEGRASE"/>
    <property type="match status" value="1"/>
</dbReference>
<dbReference type="GO" id="GO:0015074">
    <property type="term" value="P:DNA integration"/>
    <property type="evidence" value="ECO:0007669"/>
    <property type="project" value="InterPro"/>
</dbReference>
<dbReference type="InterPro" id="IPR001584">
    <property type="entry name" value="Integrase_cat-core"/>
</dbReference>
<proteinExistence type="predicted"/>
<dbReference type="InterPro" id="IPR036397">
    <property type="entry name" value="RNaseH_sf"/>
</dbReference>
<dbReference type="EMBL" id="CP133617">
    <property type="protein sequence ID" value="WMV32922.1"/>
    <property type="molecule type" value="Genomic_DNA"/>
</dbReference>
<evidence type="ECO:0000313" key="3">
    <source>
        <dbReference type="Proteomes" id="UP001234989"/>
    </source>
</evidence>
<dbReference type="PANTHER" id="PTHR45835:SF91">
    <property type="entry name" value="RETROTRANSPOSON, TY3-GYPSY SUBCLASS-LIKE PROTEIN"/>
    <property type="match status" value="1"/>
</dbReference>
<feature type="non-terminal residue" evidence="2">
    <location>
        <position position="1"/>
    </location>
</feature>
<protein>
    <recommendedName>
        <fullName evidence="1">Integrase catalytic domain-containing protein</fullName>
    </recommendedName>
</protein>
<feature type="domain" description="Integrase catalytic" evidence="1">
    <location>
        <begin position="79"/>
        <end position="240"/>
    </location>
</feature>
<dbReference type="SUPFAM" id="SSF53098">
    <property type="entry name" value="Ribonuclease H-like"/>
    <property type="match status" value="1"/>
</dbReference>
<name>A0AAF0QYP0_SOLVR</name>
<dbReference type="Proteomes" id="UP001234989">
    <property type="component" value="Chromosome 6"/>
</dbReference>
<accession>A0AAF0QYP0</accession>
<dbReference type="InterPro" id="IPR012337">
    <property type="entry name" value="RNaseH-like_sf"/>
</dbReference>
<keyword evidence="3" id="KW-1185">Reference proteome</keyword>
<organism evidence="2 3">
    <name type="scientific">Solanum verrucosum</name>
    <dbReference type="NCBI Taxonomy" id="315347"/>
    <lineage>
        <taxon>Eukaryota</taxon>
        <taxon>Viridiplantae</taxon>
        <taxon>Streptophyta</taxon>
        <taxon>Embryophyta</taxon>
        <taxon>Tracheophyta</taxon>
        <taxon>Spermatophyta</taxon>
        <taxon>Magnoliopsida</taxon>
        <taxon>eudicotyledons</taxon>
        <taxon>Gunneridae</taxon>
        <taxon>Pentapetalae</taxon>
        <taxon>asterids</taxon>
        <taxon>lamiids</taxon>
        <taxon>Solanales</taxon>
        <taxon>Solanaceae</taxon>
        <taxon>Solanoideae</taxon>
        <taxon>Solaneae</taxon>
        <taxon>Solanum</taxon>
    </lineage>
</organism>
<dbReference type="Gene3D" id="3.30.420.10">
    <property type="entry name" value="Ribonuclease H-like superfamily/Ribonuclease H"/>
    <property type="match status" value="1"/>
</dbReference>
<evidence type="ECO:0000259" key="1">
    <source>
        <dbReference type="PROSITE" id="PS50994"/>
    </source>
</evidence>
<gene>
    <name evidence="2" type="ORF">MTR67_026307</name>
</gene>
<dbReference type="PANTHER" id="PTHR45835">
    <property type="entry name" value="YALI0A06105P"/>
    <property type="match status" value="1"/>
</dbReference>
<dbReference type="AlphaFoldDB" id="A0AAF0QYP0"/>
<sequence length="360" mass="40948">VAGLNLKSRVESRHNGSFCELGRARRTTRRFAEIPYIAFNFRLNVKFGSVTFGENPKRANPCSPNAIGDSPKGIPIADCSLFPDVLQIWASSHENSMNNEVKVTHPKMMILRMMKSAHFLLVKISFSADDYAKLYIEEIVKLHGVPLSIISDRGTQYTSHFWKAFQRGLGTNVKLSTVFHPETDGQAEQTIQILEDMLRVCVIDFKGIWEDHLPLIEFAYNNSYHSSIAMAPFEAIYGRRYRSPVGWFEVGEFGLIGPNLVYDAIEKVRLIRESKLAPVHPVFHVSILWKCIGDPVSILPLQGLGVDKNLSYEDVLVEILDWQVKKLRNKEAIVQPIIFRVVTDMKFRYPHIFPSTLTPT</sequence>
<reference evidence="2" key="1">
    <citation type="submission" date="2023-08" db="EMBL/GenBank/DDBJ databases">
        <title>A de novo genome assembly of Solanum verrucosum Schlechtendal, a Mexican diploid species geographically isolated from the other diploid A-genome species in potato relatives.</title>
        <authorList>
            <person name="Hosaka K."/>
        </authorList>
    </citation>
    <scope>NUCLEOTIDE SEQUENCE</scope>
    <source>
        <tissue evidence="2">Young leaves</tissue>
    </source>
</reference>
<dbReference type="GO" id="GO:0003676">
    <property type="term" value="F:nucleic acid binding"/>
    <property type="evidence" value="ECO:0007669"/>
    <property type="project" value="InterPro"/>
</dbReference>
<evidence type="ECO:0000313" key="2">
    <source>
        <dbReference type="EMBL" id="WMV32922.1"/>
    </source>
</evidence>